<sequence length="138" mass="14244">MSPRAAFVPLALIAAGCAAVTAMPEPPEGRALYADYCAVCHGPEGRGDGPLAGEGGLRPADLTRIAARNGGTFPRAEVLSTIDGYTRGQVEGPEMPEFGELLMGETVPVDTGDGLLSPVPRPLAALLVYLESIQEVPS</sequence>
<dbReference type="PROSITE" id="PS51257">
    <property type="entry name" value="PROKAR_LIPOPROTEIN"/>
    <property type="match status" value="1"/>
</dbReference>
<accession>A0A365UBZ5</accession>
<dbReference type="GO" id="GO:0009055">
    <property type="term" value="F:electron transfer activity"/>
    <property type="evidence" value="ECO:0007669"/>
    <property type="project" value="InterPro"/>
</dbReference>
<dbReference type="InterPro" id="IPR036909">
    <property type="entry name" value="Cyt_c-like_dom_sf"/>
</dbReference>
<dbReference type="Gene3D" id="1.10.760.10">
    <property type="entry name" value="Cytochrome c-like domain"/>
    <property type="match status" value="1"/>
</dbReference>
<keyword evidence="8" id="KW-1185">Reference proteome</keyword>
<dbReference type="GO" id="GO:0020037">
    <property type="term" value="F:heme binding"/>
    <property type="evidence" value="ECO:0007669"/>
    <property type="project" value="InterPro"/>
</dbReference>
<keyword evidence="5" id="KW-0732">Signal</keyword>
<feature type="signal peptide" evidence="5">
    <location>
        <begin position="1"/>
        <end position="22"/>
    </location>
</feature>
<dbReference type="RefSeq" id="WP_113288306.1">
    <property type="nucleotide sequence ID" value="NZ_QNTQ01000004.1"/>
</dbReference>
<dbReference type="EMBL" id="QNTQ01000004">
    <property type="protein sequence ID" value="RBI86756.1"/>
    <property type="molecule type" value="Genomic_DNA"/>
</dbReference>
<gene>
    <name evidence="7" type="ORF">DRV85_04875</name>
</gene>
<keyword evidence="2 4" id="KW-0479">Metal-binding</keyword>
<evidence type="ECO:0000256" key="1">
    <source>
        <dbReference type="ARBA" id="ARBA00022617"/>
    </source>
</evidence>
<keyword evidence="1 4" id="KW-0349">Heme</keyword>
<keyword evidence="3 4" id="KW-0408">Iron</keyword>
<reference evidence="7 8" key="1">
    <citation type="submission" date="2018-07" db="EMBL/GenBank/DDBJ databases">
        <title>Rhodosalinus sp. strain E84T genomic sequence and assembly.</title>
        <authorList>
            <person name="Liu Z.-W."/>
            <person name="Lu D.-C."/>
        </authorList>
    </citation>
    <scope>NUCLEOTIDE SEQUENCE [LARGE SCALE GENOMIC DNA]</scope>
    <source>
        <strain evidence="7 8">E84</strain>
    </source>
</reference>
<proteinExistence type="predicted"/>
<evidence type="ECO:0000313" key="8">
    <source>
        <dbReference type="Proteomes" id="UP000253370"/>
    </source>
</evidence>
<dbReference type="Proteomes" id="UP000253370">
    <property type="component" value="Unassembled WGS sequence"/>
</dbReference>
<comment type="caution">
    <text evidence="7">The sequence shown here is derived from an EMBL/GenBank/DDBJ whole genome shotgun (WGS) entry which is preliminary data.</text>
</comment>
<dbReference type="AlphaFoldDB" id="A0A365UBZ5"/>
<evidence type="ECO:0000256" key="2">
    <source>
        <dbReference type="ARBA" id="ARBA00022723"/>
    </source>
</evidence>
<organism evidence="7 8">
    <name type="scientific">Rhodosalinus halophilus</name>
    <dbReference type="NCBI Taxonomy" id="2259333"/>
    <lineage>
        <taxon>Bacteria</taxon>
        <taxon>Pseudomonadati</taxon>
        <taxon>Pseudomonadota</taxon>
        <taxon>Alphaproteobacteria</taxon>
        <taxon>Rhodobacterales</taxon>
        <taxon>Paracoccaceae</taxon>
        <taxon>Rhodosalinus</taxon>
    </lineage>
</organism>
<dbReference type="Pfam" id="PF13442">
    <property type="entry name" value="Cytochrome_CBB3"/>
    <property type="match status" value="1"/>
</dbReference>
<evidence type="ECO:0000313" key="7">
    <source>
        <dbReference type="EMBL" id="RBI86756.1"/>
    </source>
</evidence>
<feature type="domain" description="Cytochrome c" evidence="6">
    <location>
        <begin position="24"/>
        <end position="134"/>
    </location>
</feature>
<name>A0A365UBZ5_9RHOB</name>
<dbReference type="InterPro" id="IPR009056">
    <property type="entry name" value="Cyt_c-like_dom"/>
</dbReference>
<evidence type="ECO:0000256" key="3">
    <source>
        <dbReference type="ARBA" id="ARBA00023004"/>
    </source>
</evidence>
<dbReference type="OrthoDB" id="5514238at2"/>
<dbReference type="GO" id="GO:0046872">
    <property type="term" value="F:metal ion binding"/>
    <property type="evidence" value="ECO:0007669"/>
    <property type="project" value="UniProtKB-KW"/>
</dbReference>
<dbReference type="PROSITE" id="PS51007">
    <property type="entry name" value="CYTC"/>
    <property type="match status" value="1"/>
</dbReference>
<protein>
    <submittedName>
        <fullName evidence="7">Cytochrome c</fullName>
    </submittedName>
</protein>
<evidence type="ECO:0000256" key="4">
    <source>
        <dbReference type="PROSITE-ProRule" id="PRU00433"/>
    </source>
</evidence>
<dbReference type="SUPFAM" id="SSF46626">
    <property type="entry name" value="Cytochrome c"/>
    <property type="match status" value="1"/>
</dbReference>
<evidence type="ECO:0000259" key="6">
    <source>
        <dbReference type="PROSITE" id="PS51007"/>
    </source>
</evidence>
<evidence type="ECO:0000256" key="5">
    <source>
        <dbReference type="SAM" id="SignalP"/>
    </source>
</evidence>
<feature type="chain" id="PRO_5016935328" evidence="5">
    <location>
        <begin position="23"/>
        <end position="138"/>
    </location>
</feature>